<dbReference type="InterPro" id="IPR033979">
    <property type="entry name" value="MINDY_domain"/>
</dbReference>
<dbReference type="Pfam" id="PF04424">
    <property type="entry name" value="MINDY_DUB"/>
    <property type="match status" value="2"/>
</dbReference>
<accession>A0AAV3NV70</accession>
<gene>
    <name evidence="3" type="ORF">LIER_35558</name>
</gene>
<feature type="compositionally biased region" description="Basic and acidic residues" evidence="1">
    <location>
        <begin position="163"/>
        <end position="173"/>
    </location>
</feature>
<dbReference type="GO" id="GO:0071944">
    <property type="term" value="C:cell periphery"/>
    <property type="evidence" value="ECO:0007669"/>
    <property type="project" value="TreeGrafter"/>
</dbReference>
<feature type="domain" description="MINDY deubiquitinase" evidence="2">
    <location>
        <begin position="38"/>
        <end position="98"/>
    </location>
</feature>
<keyword evidence="4" id="KW-1185">Reference proteome</keyword>
<proteinExistence type="predicted"/>
<dbReference type="GO" id="GO:1990380">
    <property type="term" value="F:K48-linked deubiquitinase activity"/>
    <property type="evidence" value="ECO:0007669"/>
    <property type="project" value="InterPro"/>
</dbReference>
<dbReference type="EMBL" id="BAABME010015657">
    <property type="protein sequence ID" value="GAA0142326.1"/>
    <property type="molecule type" value="Genomic_DNA"/>
</dbReference>
<organism evidence="3 4">
    <name type="scientific">Lithospermum erythrorhizon</name>
    <name type="common">Purple gromwell</name>
    <name type="synonym">Lithospermum officinale var. erythrorhizon</name>
    <dbReference type="NCBI Taxonomy" id="34254"/>
    <lineage>
        <taxon>Eukaryota</taxon>
        <taxon>Viridiplantae</taxon>
        <taxon>Streptophyta</taxon>
        <taxon>Embryophyta</taxon>
        <taxon>Tracheophyta</taxon>
        <taxon>Spermatophyta</taxon>
        <taxon>Magnoliopsida</taxon>
        <taxon>eudicotyledons</taxon>
        <taxon>Gunneridae</taxon>
        <taxon>Pentapetalae</taxon>
        <taxon>asterids</taxon>
        <taxon>lamiids</taxon>
        <taxon>Boraginales</taxon>
        <taxon>Boraginaceae</taxon>
        <taxon>Boraginoideae</taxon>
        <taxon>Lithospermeae</taxon>
        <taxon>Lithospermum</taxon>
    </lineage>
</organism>
<feature type="region of interest" description="Disordered" evidence="1">
    <location>
        <begin position="161"/>
        <end position="181"/>
    </location>
</feature>
<name>A0AAV3NV70_LITER</name>
<feature type="domain" description="MINDY deubiquitinase" evidence="2">
    <location>
        <begin position="353"/>
        <end position="458"/>
    </location>
</feature>
<evidence type="ECO:0000313" key="4">
    <source>
        <dbReference type="Proteomes" id="UP001454036"/>
    </source>
</evidence>
<dbReference type="PANTHER" id="PTHR18063:SF6">
    <property type="entry name" value="UBIQUITIN CARBOXYL-TERMINAL HYDROLASE"/>
    <property type="match status" value="1"/>
</dbReference>
<reference evidence="3 4" key="1">
    <citation type="submission" date="2024-01" db="EMBL/GenBank/DDBJ databases">
        <title>The complete chloroplast genome sequence of Lithospermum erythrorhizon: insights into the phylogenetic relationship among Boraginaceae species and the maternal lineages of purple gromwells.</title>
        <authorList>
            <person name="Okada T."/>
            <person name="Watanabe K."/>
        </authorList>
    </citation>
    <scope>NUCLEOTIDE SEQUENCE [LARGE SCALE GENOMIC DNA]</scope>
</reference>
<feature type="compositionally biased region" description="Polar residues" evidence="1">
    <location>
        <begin position="301"/>
        <end position="322"/>
    </location>
</feature>
<dbReference type="GO" id="GO:0071108">
    <property type="term" value="P:protein K48-linked deubiquitination"/>
    <property type="evidence" value="ECO:0007669"/>
    <property type="project" value="TreeGrafter"/>
</dbReference>
<comment type="caution">
    <text evidence="3">The sequence shown here is derived from an EMBL/GenBank/DDBJ whole genome shotgun (WGS) entry which is preliminary data.</text>
</comment>
<dbReference type="GO" id="GO:0005829">
    <property type="term" value="C:cytosol"/>
    <property type="evidence" value="ECO:0007669"/>
    <property type="project" value="TreeGrafter"/>
</dbReference>
<feature type="region of interest" description="Disordered" evidence="1">
    <location>
        <begin position="301"/>
        <end position="324"/>
    </location>
</feature>
<dbReference type="AlphaFoldDB" id="A0AAV3NV70"/>
<dbReference type="GO" id="GO:0016807">
    <property type="term" value="F:cysteine-type carboxypeptidase activity"/>
    <property type="evidence" value="ECO:0007669"/>
    <property type="project" value="TreeGrafter"/>
</dbReference>
<evidence type="ECO:0000259" key="2">
    <source>
        <dbReference type="Pfam" id="PF04424"/>
    </source>
</evidence>
<sequence>MKIRSLKFLLSLNFDELYSEHFAPWPISNIVLCLDVMLCCACNVLLLRNCLNLSPDVPEISQEKLLSLIAERLIDSNSNVNNIADSIDLLPRLTTGIDDSPSDVSDDSYPVSLDESHIVRKGDNEEAAELVRALKLSETALVSQLVDDLSMDNGHLSLYSEENTSHGKSKLDAPAEPVKGNHASYIGNESRAEKYSNDGSTKMLLERTVCSSEKLDQHDPQSKSTSAKPIIIAEEPDLFFQSEHNSTLVVPKENLIETSESYDHIPKCDMVQIESANISEAGDMGTKPDSVDILGSCFAPSSDSKSSNYLDKTQASASNIDSTEPIHEGEDCILDSKSESCQNQEHVYEGKVILADQVENMDALSESKSTTEMTVKEGVVARNFLRNSASQLSVYGLFRLQDGIKERGLCVFFRNNHFNTMFKFRGGLYILVTDQGYINQPDLVWEKLNEVTFSWDIFSYSIAHNY</sequence>
<protein>
    <recommendedName>
        <fullName evidence="2">MINDY deubiquitinase domain-containing protein</fullName>
    </recommendedName>
</protein>
<dbReference type="InterPro" id="IPR007518">
    <property type="entry name" value="MINDY"/>
</dbReference>
<dbReference type="Proteomes" id="UP001454036">
    <property type="component" value="Unassembled WGS sequence"/>
</dbReference>
<dbReference type="PANTHER" id="PTHR18063">
    <property type="entry name" value="NF-E2 INDUCIBLE PROTEIN"/>
    <property type="match status" value="1"/>
</dbReference>
<evidence type="ECO:0000313" key="3">
    <source>
        <dbReference type="EMBL" id="GAA0142326.1"/>
    </source>
</evidence>
<evidence type="ECO:0000256" key="1">
    <source>
        <dbReference type="SAM" id="MobiDB-lite"/>
    </source>
</evidence>
<dbReference type="GO" id="GO:0004843">
    <property type="term" value="F:cysteine-type deubiquitinase activity"/>
    <property type="evidence" value="ECO:0007669"/>
    <property type="project" value="InterPro"/>
</dbReference>